<dbReference type="Gene3D" id="3.50.50.60">
    <property type="entry name" value="FAD/NAD(P)-binding domain"/>
    <property type="match status" value="1"/>
</dbReference>
<reference evidence="12 13" key="1">
    <citation type="journal article" date="2018" name="Nat. Biotechnol.">
        <title>A standardized bacterial taxonomy based on genome phylogeny substantially revises the tree of life.</title>
        <authorList>
            <person name="Parks D.H."/>
            <person name="Chuvochina M."/>
            <person name="Waite D.W."/>
            <person name="Rinke C."/>
            <person name="Skarshewski A."/>
            <person name="Chaumeil P.A."/>
            <person name="Hugenholtz P."/>
        </authorList>
    </citation>
    <scope>NUCLEOTIDE SEQUENCE [LARGE SCALE GENOMIC DNA]</scope>
    <source>
        <strain evidence="12">UBA10948</strain>
    </source>
</reference>
<dbReference type="SUPFAM" id="SSF51395">
    <property type="entry name" value="FMN-linked oxidoreductases"/>
    <property type="match status" value="1"/>
</dbReference>
<evidence type="ECO:0000256" key="8">
    <source>
        <dbReference type="ARBA" id="ARBA00023004"/>
    </source>
</evidence>
<dbReference type="GO" id="GO:0016491">
    <property type="term" value="F:oxidoreductase activity"/>
    <property type="evidence" value="ECO:0007669"/>
    <property type="project" value="UniProtKB-KW"/>
</dbReference>
<evidence type="ECO:0008006" key="14">
    <source>
        <dbReference type="Google" id="ProtNLM"/>
    </source>
</evidence>
<evidence type="ECO:0000259" key="11">
    <source>
        <dbReference type="Pfam" id="PF07992"/>
    </source>
</evidence>
<evidence type="ECO:0000256" key="6">
    <source>
        <dbReference type="ARBA" id="ARBA00022723"/>
    </source>
</evidence>
<keyword evidence="8" id="KW-0408">Iron</keyword>
<feature type="domain" description="FAD/NAD(P)-binding" evidence="11">
    <location>
        <begin position="273"/>
        <end position="501"/>
    </location>
</feature>
<feature type="domain" description="NADH:flavin oxidoreductase/NADH oxidase N-terminal" evidence="10">
    <location>
        <begin position="22"/>
        <end position="222"/>
    </location>
</feature>
<dbReference type="PANTHER" id="PTHR42917:SF2">
    <property type="entry name" value="2,4-DIENOYL-COA REDUCTASE [(2E)-ENOYL-COA-PRODUCING]"/>
    <property type="match status" value="1"/>
</dbReference>
<evidence type="ECO:0000256" key="2">
    <source>
        <dbReference type="ARBA" id="ARBA00001966"/>
    </source>
</evidence>
<evidence type="ECO:0000313" key="12">
    <source>
        <dbReference type="EMBL" id="HBK53159.1"/>
    </source>
</evidence>
<proteinExistence type="inferred from homology"/>
<evidence type="ECO:0000313" key="13">
    <source>
        <dbReference type="Proteomes" id="UP000263273"/>
    </source>
</evidence>
<dbReference type="GO" id="GO:0051536">
    <property type="term" value="F:iron-sulfur cluster binding"/>
    <property type="evidence" value="ECO:0007669"/>
    <property type="project" value="UniProtKB-KW"/>
</dbReference>
<protein>
    <recommendedName>
        <fullName evidence="14">NADH:flavin oxidoreductase</fullName>
    </recommendedName>
</protein>
<name>A0A354YVE1_9FIRM</name>
<dbReference type="InterPro" id="IPR023753">
    <property type="entry name" value="FAD/NAD-binding_dom"/>
</dbReference>
<dbReference type="Gene3D" id="3.40.50.720">
    <property type="entry name" value="NAD(P)-binding Rossmann-like Domain"/>
    <property type="match status" value="1"/>
</dbReference>
<dbReference type="PANTHER" id="PTHR42917">
    <property type="entry name" value="2,4-DIENOYL-COA REDUCTASE"/>
    <property type="match status" value="1"/>
</dbReference>
<keyword evidence="5" id="KW-0288">FMN</keyword>
<comment type="cofactor">
    <cofactor evidence="1">
        <name>FMN</name>
        <dbReference type="ChEBI" id="CHEBI:58210"/>
    </cofactor>
</comment>
<dbReference type="InterPro" id="IPR001155">
    <property type="entry name" value="OxRdtase_FMN_N"/>
</dbReference>
<evidence type="ECO:0000256" key="4">
    <source>
        <dbReference type="ARBA" id="ARBA00022630"/>
    </source>
</evidence>
<dbReference type="SUPFAM" id="SSF51905">
    <property type="entry name" value="FAD/NAD(P)-binding domain"/>
    <property type="match status" value="1"/>
</dbReference>
<evidence type="ECO:0000256" key="9">
    <source>
        <dbReference type="ARBA" id="ARBA00023014"/>
    </source>
</evidence>
<comment type="caution">
    <text evidence="12">The sequence shown here is derived from an EMBL/GenBank/DDBJ whole genome shotgun (WGS) entry which is preliminary data.</text>
</comment>
<dbReference type="InterPro" id="IPR036188">
    <property type="entry name" value="FAD/NAD-bd_sf"/>
</dbReference>
<evidence type="ECO:0000256" key="7">
    <source>
        <dbReference type="ARBA" id="ARBA00023002"/>
    </source>
</evidence>
<dbReference type="CDD" id="cd02803">
    <property type="entry name" value="OYE_like_FMN_family"/>
    <property type="match status" value="1"/>
</dbReference>
<gene>
    <name evidence="12" type="ORF">DDZ44_04385</name>
</gene>
<evidence type="ECO:0000256" key="1">
    <source>
        <dbReference type="ARBA" id="ARBA00001917"/>
    </source>
</evidence>
<accession>A0A354YVE1</accession>
<dbReference type="GO" id="GO:0046872">
    <property type="term" value="F:metal ion binding"/>
    <property type="evidence" value="ECO:0007669"/>
    <property type="project" value="UniProtKB-KW"/>
</dbReference>
<keyword evidence="7" id="KW-0560">Oxidoreductase</keyword>
<evidence type="ECO:0000259" key="10">
    <source>
        <dbReference type="Pfam" id="PF00724"/>
    </source>
</evidence>
<dbReference type="Pfam" id="PF07992">
    <property type="entry name" value="Pyr_redox_2"/>
    <property type="match status" value="1"/>
</dbReference>
<dbReference type="AlphaFoldDB" id="A0A354YVE1"/>
<evidence type="ECO:0000256" key="3">
    <source>
        <dbReference type="ARBA" id="ARBA00011048"/>
    </source>
</evidence>
<dbReference type="PRINTS" id="PR00469">
    <property type="entry name" value="PNDRDTASEII"/>
</dbReference>
<sequence length="539" mass="59719">TSSRFTGVQPVAPSPLPCPMVKEIPRELTGEEIKEIENKFSQAASSAFMAGFDGVELHAAHGYLINQFLSPHSNLRQDEYGGSLENRMRFLLNIIKKIKTSSPGLIISVRINMDDFVPGGLELKESVEICQHLEQTGVELINCSSGTYESGLKSIEPASYKEGWRVYLAGELKKWIHIPVIAGGMLNNPAFANQLIAGGQADFIFLGRSLLADSEWPNKVRESGAEDIRPCIRCNNCIDNNFRGMMVDCSVNPLTGRERHFYQEGKKLLHKANVVVVGGGPAGMQSALSLKARGFSVMLYEKEKSLGGLLNLACLPPHKHRVASLRDYLIRQVEKSGVEVFLNCSFNLENLPELNPDYLLIATGSKPLLPQIPGWDQSYCLAIREVLERNPEIKGKRVVIIGGGSNGCEVADFLLAGNNQITIVEQNQYLAADMEKKNRRDLMNRLEEGNVNKRTSSQVVEIKEQQLLIKIQQDAYECLEADYIVLAVGFTPNNALYIEAQNRHKNVYLIGDAFQVKGFKNAFLQGEAVAHMIATGLKK</sequence>
<dbReference type="Pfam" id="PF00724">
    <property type="entry name" value="Oxidored_FMN"/>
    <property type="match status" value="1"/>
</dbReference>
<keyword evidence="4" id="KW-0285">Flavoprotein</keyword>
<dbReference type="STRING" id="378794.GCA_001570625_00648"/>
<keyword evidence="6" id="KW-0479">Metal-binding</keyword>
<dbReference type="Proteomes" id="UP000263273">
    <property type="component" value="Unassembled WGS sequence"/>
</dbReference>
<dbReference type="InterPro" id="IPR051793">
    <property type="entry name" value="NADH:flavin_oxidoreductase"/>
</dbReference>
<dbReference type="EMBL" id="DNZF01000095">
    <property type="protein sequence ID" value="HBK53159.1"/>
    <property type="molecule type" value="Genomic_DNA"/>
</dbReference>
<dbReference type="PRINTS" id="PR00368">
    <property type="entry name" value="FADPNR"/>
</dbReference>
<comment type="similarity">
    <text evidence="3">In the N-terminal section; belongs to the NADH:flavin oxidoreductase/NADH oxidase family.</text>
</comment>
<organism evidence="12 13">
    <name type="scientific">Syntrophomonas wolfei</name>
    <dbReference type="NCBI Taxonomy" id="863"/>
    <lineage>
        <taxon>Bacteria</taxon>
        <taxon>Bacillati</taxon>
        <taxon>Bacillota</taxon>
        <taxon>Clostridia</taxon>
        <taxon>Eubacteriales</taxon>
        <taxon>Syntrophomonadaceae</taxon>
        <taxon>Syntrophomonas</taxon>
    </lineage>
</organism>
<feature type="non-terminal residue" evidence="12">
    <location>
        <position position="1"/>
    </location>
</feature>
<evidence type="ECO:0000256" key="5">
    <source>
        <dbReference type="ARBA" id="ARBA00022643"/>
    </source>
</evidence>
<dbReference type="InterPro" id="IPR013785">
    <property type="entry name" value="Aldolase_TIM"/>
</dbReference>
<dbReference type="GO" id="GO:0010181">
    <property type="term" value="F:FMN binding"/>
    <property type="evidence" value="ECO:0007669"/>
    <property type="project" value="InterPro"/>
</dbReference>
<keyword evidence="9" id="KW-0411">Iron-sulfur</keyword>
<dbReference type="Gene3D" id="3.20.20.70">
    <property type="entry name" value="Aldolase class I"/>
    <property type="match status" value="1"/>
</dbReference>
<comment type="cofactor">
    <cofactor evidence="2">
        <name>[4Fe-4S] cluster</name>
        <dbReference type="ChEBI" id="CHEBI:49883"/>
    </cofactor>
</comment>